<evidence type="ECO:0000256" key="2">
    <source>
        <dbReference type="PROSITE-ProRule" id="PRU00335"/>
    </source>
</evidence>
<evidence type="ECO:0000256" key="1">
    <source>
        <dbReference type="ARBA" id="ARBA00023125"/>
    </source>
</evidence>
<dbReference type="PANTHER" id="PTHR43479:SF7">
    <property type="entry name" value="TETR-FAMILY TRANSCRIPTIONAL REGULATOR"/>
    <property type="match status" value="1"/>
</dbReference>
<gene>
    <name evidence="4" type="ORF">HII30_19520</name>
</gene>
<feature type="domain" description="HTH tetR-type" evidence="3">
    <location>
        <begin position="11"/>
        <end position="71"/>
    </location>
</feature>
<evidence type="ECO:0000313" key="5">
    <source>
        <dbReference type="Proteomes" id="UP000565468"/>
    </source>
</evidence>
<protein>
    <submittedName>
        <fullName evidence="4">TetR/AcrR family transcriptional regulator</fullName>
    </submittedName>
</protein>
<comment type="caution">
    <text evidence="4">The sequence shown here is derived from an EMBL/GenBank/DDBJ whole genome shotgun (WGS) entry which is preliminary data.</text>
</comment>
<dbReference type="Gene3D" id="1.10.357.10">
    <property type="entry name" value="Tetracycline Repressor, domain 2"/>
    <property type="match status" value="1"/>
</dbReference>
<dbReference type="EMBL" id="JABBPN010000026">
    <property type="protein sequence ID" value="NMO97954.1"/>
    <property type="molecule type" value="Genomic_DNA"/>
</dbReference>
<dbReference type="InterPro" id="IPR009057">
    <property type="entry name" value="Homeodomain-like_sf"/>
</dbReference>
<accession>A0A848MEX0</accession>
<sequence length="208" mass="23970">MKEPVLDRRIVKTKKALRDALTSLMKEKTFDEITVSDLTVRADINRGTFYLHYRDKYDLLQQSEEEILAGVQKIRSKKKKMLKKEDLPVFDFMNKPLPLVAELFEYLQEHAEFMTVILGPRGNPAFHVKLKEVMSSTMAQSILARLGEDQEELIVPIDYLSSYAISAQLGVIQHWLNTGMKESPMEVSLILSRLIFSNPVTLYKHPKT</sequence>
<name>A0A848MEX0_PAELE</name>
<organism evidence="4 5">
    <name type="scientific">Paenibacillus lemnae</name>
    <dbReference type="NCBI Taxonomy" id="1330551"/>
    <lineage>
        <taxon>Bacteria</taxon>
        <taxon>Bacillati</taxon>
        <taxon>Bacillota</taxon>
        <taxon>Bacilli</taxon>
        <taxon>Bacillales</taxon>
        <taxon>Paenibacillaceae</taxon>
        <taxon>Paenibacillus</taxon>
    </lineage>
</organism>
<dbReference type="GO" id="GO:0003677">
    <property type="term" value="F:DNA binding"/>
    <property type="evidence" value="ECO:0007669"/>
    <property type="project" value="UniProtKB-UniRule"/>
</dbReference>
<keyword evidence="5" id="KW-1185">Reference proteome</keyword>
<dbReference type="SUPFAM" id="SSF46689">
    <property type="entry name" value="Homeodomain-like"/>
    <property type="match status" value="1"/>
</dbReference>
<dbReference type="AlphaFoldDB" id="A0A848MEX0"/>
<reference evidence="4 5" key="1">
    <citation type="submission" date="2020-04" db="EMBL/GenBank/DDBJ databases">
        <title>Paenibacillus algicola sp. nov., a novel marine bacterium producing alginate lyase.</title>
        <authorList>
            <person name="Huang H."/>
        </authorList>
    </citation>
    <scope>NUCLEOTIDE SEQUENCE [LARGE SCALE GENOMIC DNA]</scope>
    <source>
        <strain evidence="4 5">L7-75</strain>
    </source>
</reference>
<keyword evidence="1 2" id="KW-0238">DNA-binding</keyword>
<dbReference type="Pfam" id="PF00440">
    <property type="entry name" value="TetR_N"/>
    <property type="match status" value="1"/>
</dbReference>
<dbReference type="PROSITE" id="PS50977">
    <property type="entry name" value="HTH_TETR_2"/>
    <property type="match status" value="1"/>
</dbReference>
<dbReference type="Proteomes" id="UP000565468">
    <property type="component" value="Unassembled WGS sequence"/>
</dbReference>
<evidence type="ECO:0000313" key="4">
    <source>
        <dbReference type="EMBL" id="NMO97954.1"/>
    </source>
</evidence>
<dbReference type="InterPro" id="IPR039532">
    <property type="entry name" value="TetR_C_Firmicutes"/>
</dbReference>
<dbReference type="Pfam" id="PF14278">
    <property type="entry name" value="TetR_C_8"/>
    <property type="match status" value="1"/>
</dbReference>
<evidence type="ECO:0000259" key="3">
    <source>
        <dbReference type="PROSITE" id="PS50977"/>
    </source>
</evidence>
<dbReference type="PANTHER" id="PTHR43479">
    <property type="entry name" value="ACREF/ENVCD OPERON REPRESSOR-RELATED"/>
    <property type="match status" value="1"/>
</dbReference>
<dbReference type="InterPro" id="IPR050624">
    <property type="entry name" value="HTH-type_Tx_Regulator"/>
</dbReference>
<proteinExistence type="predicted"/>
<feature type="DNA-binding region" description="H-T-H motif" evidence="2">
    <location>
        <begin position="34"/>
        <end position="53"/>
    </location>
</feature>
<dbReference type="RefSeq" id="WP_169506728.1">
    <property type="nucleotide sequence ID" value="NZ_JABBPN010000026.1"/>
</dbReference>
<dbReference type="InterPro" id="IPR001647">
    <property type="entry name" value="HTH_TetR"/>
</dbReference>